<protein>
    <submittedName>
        <fullName evidence="2">Rubrerythrin</fullName>
    </submittedName>
</protein>
<dbReference type="CDD" id="cd01041">
    <property type="entry name" value="Rubrerythrin"/>
    <property type="match status" value="1"/>
</dbReference>
<dbReference type="InterPro" id="IPR052753">
    <property type="entry name" value="Rbr2/Nigerythrin"/>
</dbReference>
<dbReference type="PROSITE" id="PS50903">
    <property type="entry name" value="RUBREDOXIN_LIKE"/>
    <property type="match status" value="1"/>
</dbReference>
<dbReference type="Pfam" id="PF21349">
    <property type="entry name" value="RUBY_RBDX"/>
    <property type="match status" value="1"/>
</dbReference>
<dbReference type="GO" id="GO:0005506">
    <property type="term" value="F:iron ion binding"/>
    <property type="evidence" value="ECO:0007669"/>
    <property type="project" value="InterPro"/>
</dbReference>
<dbReference type="PANTHER" id="PTHR33746">
    <property type="entry name" value="RUBRERYTHRIN"/>
    <property type="match status" value="1"/>
</dbReference>
<reference evidence="2 3" key="1">
    <citation type="submission" date="2016-08" db="EMBL/GenBank/DDBJ databases">
        <title>A novel genetic cassette of butanologenic Thermoanaerobacterium thermosaccharolyticum that directly convert cellulose to butanol.</title>
        <authorList>
            <person name="Li T."/>
            <person name="He J."/>
        </authorList>
    </citation>
    <scope>NUCLEOTIDE SEQUENCE [LARGE SCALE GENOMIC DNA]</scope>
    <source>
        <strain evidence="2 3">TG57</strain>
    </source>
</reference>
<accession>A0A223HW89</accession>
<dbReference type="AlphaFoldDB" id="A0A223HW89"/>
<dbReference type="SUPFAM" id="SSF57802">
    <property type="entry name" value="Rubredoxin-like"/>
    <property type="match status" value="1"/>
</dbReference>
<dbReference type="SUPFAM" id="SSF47240">
    <property type="entry name" value="Ferritin-like"/>
    <property type="match status" value="1"/>
</dbReference>
<evidence type="ECO:0000256" key="1">
    <source>
        <dbReference type="ARBA" id="ARBA00001965"/>
    </source>
</evidence>
<dbReference type="PANTHER" id="PTHR33746:SF4">
    <property type="entry name" value="RUBRERYTHRIN"/>
    <property type="match status" value="1"/>
</dbReference>
<evidence type="ECO:0000313" key="2">
    <source>
        <dbReference type="EMBL" id="AST56657.1"/>
    </source>
</evidence>
<dbReference type="InterPro" id="IPR003251">
    <property type="entry name" value="Rr_diiron-bd_dom"/>
</dbReference>
<sequence length="182" mass="20071">MKNNMTAANLRSAYGGESMAYQRYKVWGKIAMQEGFRNVSRLFNAIAYAEEVHAGNHFKAHKDIEGDFLVPAMGGFGIGNTSLNLGKAISGELFEVNEMYATYIATAEFQQEEGAKKSFTWAREAEKIHADLFKEAKLSVDMGKDVGFNEVHICSICGYTTVGPIPEKCPVCGAEKTKFVSF</sequence>
<dbReference type="InterPro" id="IPR012347">
    <property type="entry name" value="Ferritin-like"/>
</dbReference>
<proteinExistence type="predicted"/>
<dbReference type="EMBL" id="CP016893">
    <property type="protein sequence ID" value="AST56657.1"/>
    <property type="molecule type" value="Genomic_DNA"/>
</dbReference>
<gene>
    <name evidence="2" type="ORF">Thert_00452</name>
</gene>
<dbReference type="GO" id="GO:0016491">
    <property type="term" value="F:oxidoreductase activity"/>
    <property type="evidence" value="ECO:0007669"/>
    <property type="project" value="InterPro"/>
</dbReference>
<dbReference type="Gene3D" id="1.20.1260.10">
    <property type="match status" value="1"/>
</dbReference>
<dbReference type="Proteomes" id="UP000214975">
    <property type="component" value="Chromosome"/>
</dbReference>
<comment type="cofactor">
    <cofactor evidence="1">
        <name>Fe(3+)</name>
        <dbReference type="ChEBI" id="CHEBI:29034"/>
    </cofactor>
</comment>
<dbReference type="InterPro" id="IPR048574">
    <property type="entry name" value="RUBY_RBDX"/>
</dbReference>
<dbReference type="Pfam" id="PF02915">
    <property type="entry name" value="Rubrerythrin"/>
    <property type="match status" value="1"/>
</dbReference>
<dbReference type="InterPro" id="IPR009078">
    <property type="entry name" value="Ferritin-like_SF"/>
</dbReference>
<dbReference type="InterPro" id="IPR024934">
    <property type="entry name" value="Rubredoxin-like_dom"/>
</dbReference>
<dbReference type="Gene3D" id="2.20.28.10">
    <property type="match status" value="1"/>
</dbReference>
<organism evidence="2 3">
    <name type="scientific">Thermoanaerobacterium thermosaccharolyticum</name>
    <name type="common">Clostridium thermosaccharolyticum</name>
    <dbReference type="NCBI Taxonomy" id="1517"/>
    <lineage>
        <taxon>Bacteria</taxon>
        <taxon>Bacillati</taxon>
        <taxon>Bacillota</taxon>
        <taxon>Clostridia</taxon>
        <taxon>Thermoanaerobacterales</taxon>
        <taxon>Thermoanaerobacteraceae</taxon>
        <taxon>Thermoanaerobacterium</taxon>
    </lineage>
</organism>
<dbReference type="RefSeq" id="WP_015312142.1">
    <property type="nucleotide sequence ID" value="NZ_CP016893.1"/>
</dbReference>
<evidence type="ECO:0000313" key="3">
    <source>
        <dbReference type="Proteomes" id="UP000214975"/>
    </source>
</evidence>
<name>A0A223HW89_THETR</name>